<dbReference type="AlphaFoldDB" id="A0A414IZJ6"/>
<protein>
    <submittedName>
        <fullName evidence="1">Uncharacterized protein</fullName>
    </submittedName>
</protein>
<accession>A0A414IZJ6</accession>
<proteinExistence type="predicted"/>
<evidence type="ECO:0000313" key="1">
    <source>
        <dbReference type="EMBL" id="RHE35875.1"/>
    </source>
</evidence>
<name>A0A414IZJ6_9FIRM</name>
<dbReference type="Proteomes" id="UP000283745">
    <property type="component" value="Unassembled WGS sequence"/>
</dbReference>
<gene>
    <name evidence="1" type="ORF">DW740_17450</name>
</gene>
<evidence type="ECO:0000313" key="2">
    <source>
        <dbReference type="Proteomes" id="UP000283745"/>
    </source>
</evidence>
<dbReference type="EMBL" id="QSKF01000029">
    <property type="protein sequence ID" value="RHE35875.1"/>
    <property type="molecule type" value="Genomic_DNA"/>
</dbReference>
<sequence length="88" mass="9801">MKYNGDTLFENLKEVTAIMKKLLTLVLLVSLCLSGCALGNNVRGYIKDMLKDFLPIENSDDWIMSILSNNIKVDKDGEETLEICGVMG</sequence>
<reference evidence="1 2" key="1">
    <citation type="submission" date="2018-08" db="EMBL/GenBank/DDBJ databases">
        <title>A genome reference for cultivated species of the human gut microbiota.</title>
        <authorList>
            <person name="Zou Y."/>
            <person name="Xue W."/>
            <person name="Luo G."/>
        </authorList>
    </citation>
    <scope>NUCLEOTIDE SEQUENCE [LARGE SCALE GENOMIC DNA]</scope>
    <source>
        <strain evidence="1 2">AM28-23</strain>
    </source>
</reference>
<comment type="caution">
    <text evidence="1">The sequence shown here is derived from an EMBL/GenBank/DDBJ whole genome shotgun (WGS) entry which is preliminary data.</text>
</comment>
<organism evidence="1 2">
    <name type="scientific">Blautia obeum</name>
    <dbReference type="NCBI Taxonomy" id="40520"/>
    <lineage>
        <taxon>Bacteria</taxon>
        <taxon>Bacillati</taxon>
        <taxon>Bacillota</taxon>
        <taxon>Clostridia</taxon>
        <taxon>Lachnospirales</taxon>
        <taxon>Lachnospiraceae</taxon>
        <taxon>Blautia</taxon>
    </lineage>
</organism>